<feature type="region of interest" description="Disordered" evidence="1">
    <location>
        <begin position="65"/>
        <end position="85"/>
    </location>
</feature>
<dbReference type="RefSeq" id="XP_035821158.1">
    <property type="nucleotide sequence ID" value="XM_035965265.1"/>
</dbReference>
<organism evidence="2">
    <name type="scientific">Zea mays</name>
    <name type="common">Maize</name>
    <dbReference type="NCBI Taxonomy" id="4577"/>
    <lineage>
        <taxon>Eukaryota</taxon>
        <taxon>Viridiplantae</taxon>
        <taxon>Streptophyta</taxon>
        <taxon>Embryophyta</taxon>
        <taxon>Tracheophyta</taxon>
        <taxon>Spermatophyta</taxon>
        <taxon>Magnoliopsida</taxon>
        <taxon>Liliopsida</taxon>
        <taxon>Poales</taxon>
        <taxon>Poaceae</taxon>
        <taxon>PACMAD clade</taxon>
        <taxon>Panicoideae</taxon>
        <taxon>Andropogonodae</taxon>
        <taxon>Andropogoneae</taxon>
        <taxon>Tripsacinae</taxon>
        <taxon>Zea</taxon>
    </lineage>
</organism>
<evidence type="ECO:0000256" key="1">
    <source>
        <dbReference type="SAM" id="MobiDB-lite"/>
    </source>
</evidence>
<accession>B4FX95</accession>
<sequence>MAPRFFFQQRASSLQVASSLLPGRRAPCSPAPRARTHLPAPFFPLALAPCRRAARPLPPCAAALPTPPWSAQGPSDPSSSSELTVAHGAPTPCYTFSRPPLPSAPFSLLAVDVGALSKTASFQRPLHLLWKTASPHGVLVFSLLDLASRARCRDTLAAAPPRALPARRYAQPTACCLACVVRSPARLFSVLSNCRCGALCRGQHRQLLFWRAAQSVLSRCAS</sequence>
<reference evidence="2" key="1">
    <citation type="journal article" date="2009" name="PLoS Genet.">
        <title>Sequencing, mapping, and analysis of 27,455 maize full-length cDNAs.</title>
        <authorList>
            <person name="Soderlund C."/>
            <person name="Descour A."/>
            <person name="Kudrna D."/>
            <person name="Bomhoff M."/>
            <person name="Boyd L."/>
            <person name="Currie J."/>
            <person name="Angelova A."/>
            <person name="Collura K."/>
            <person name="Wissotski M."/>
            <person name="Ashley E."/>
            <person name="Morrow D."/>
            <person name="Fernandes J."/>
            <person name="Walbot V."/>
            <person name="Yu Y."/>
        </authorList>
    </citation>
    <scope>NUCLEOTIDE SEQUENCE</scope>
    <source>
        <strain evidence="2">B73</strain>
    </source>
</reference>
<dbReference type="GeneID" id="118476307"/>
<evidence type="ECO:0000313" key="2">
    <source>
        <dbReference type="EMBL" id="ACF86738.2"/>
    </source>
</evidence>
<proteinExistence type="evidence at transcript level"/>
<dbReference type="KEGG" id="zma:118476307"/>
<dbReference type="AlphaFoldDB" id="B4FX95"/>
<dbReference type="EMBL" id="BT041733">
    <property type="protein sequence ID" value="ACF86738.2"/>
    <property type="molecule type" value="mRNA"/>
</dbReference>
<protein>
    <submittedName>
        <fullName evidence="2">Uncharacterized protein</fullName>
    </submittedName>
</protein>
<name>B4FX95_MAIZE</name>